<dbReference type="SUPFAM" id="SSF53335">
    <property type="entry name" value="S-adenosyl-L-methionine-dependent methyltransferases"/>
    <property type="match status" value="1"/>
</dbReference>
<dbReference type="CDD" id="cd02440">
    <property type="entry name" value="AdoMet_MTases"/>
    <property type="match status" value="1"/>
</dbReference>
<accession>A0A5C8LXM4</accession>
<evidence type="ECO:0000259" key="2">
    <source>
        <dbReference type="Pfam" id="PF13649"/>
    </source>
</evidence>
<keyword evidence="1 3" id="KW-0808">Transferase</keyword>
<dbReference type="InterPro" id="IPR041698">
    <property type="entry name" value="Methyltransf_25"/>
</dbReference>
<protein>
    <submittedName>
        <fullName evidence="3">Class I SAM-dependent methyltransferase</fullName>
    </submittedName>
</protein>
<evidence type="ECO:0000313" key="4">
    <source>
        <dbReference type="Proteomes" id="UP000321814"/>
    </source>
</evidence>
<dbReference type="PANTHER" id="PTHR43861:SF3">
    <property type="entry name" value="PUTATIVE (AFU_ORTHOLOGUE AFUA_2G14390)-RELATED"/>
    <property type="match status" value="1"/>
</dbReference>
<dbReference type="GO" id="GO:0032259">
    <property type="term" value="P:methylation"/>
    <property type="evidence" value="ECO:0007669"/>
    <property type="project" value="UniProtKB-KW"/>
</dbReference>
<dbReference type="OrthoDB" id="9786503at2"/>
<dbReference type="EMBL" id="VRLR01000002">
    <property type="protein sequence ID" value="TXK82026.1"/>
    <property type="molecule type" value="Genomic_DNA"/>
</dbReference>
<dbReference type="Pfam" id="PF13649">
    <property type="entry name" value="Methyltransf_25"/>
    <property type="match status" value="1"/>
</dbReference>
<dbReference type="Gene3D" id="3.40.50.150">
    <property type="entry name" value="Vaccinia Virus protein VP39"/>
    <property type="match status" value="1"/>
</dbReference>
<proteinExistence type="predicted"/>
<feature type="domain" description="Methyltransferase" evidence="2">
    <location>
        <begin position="39"/>
        <end position="131"/>
    </location>
</feature>
<dbReference type="Proteomes" id="UP000321814">
    <property type="component" value="Unassembled WGS sequence"/>
</dbReference>
<organism evidence="3 4">
    <name type="scientific">Rheinheimera tangshanensis</name>
    <dbReference type="NCBI Taxonomy" id="400153"/>
    <lineage>
        <taxon>Bacteria</taxon>
        <taxon>Pseudomonadati</taxon>
        <taxon>Pseudomonadota</taxon>
        <taxon>Gammaproteobacteria</taxon>
        <taxon>Chromatiales</taxon>
        <taxon>Chromatiaceae</taxon>
        <taxon>Rheinheimera</taxon>
    </lineage>
</organism>
<dbReference type="GO" id="GO:0008168">
    <property type="term" value="F:methyltransferase activity"/>
    <property type="evidence" value="ECO:0007669"/>
    <property type="project" value="UniProtKB-KW"/>
</dbReference>
<evidence type="ECO:0000313" key="3">
    <source>
        <dbReference type="EMBL" id="TXK82026.1"/>
    </source>
</evidence>
<dbReference type="AlphaFoldDB" id="A0A5C8LXM4"/>
<evidence type="ECO:0000256" key="1">
    <source>
        <dbReference type="ARBA" id="ARBA00022679"/>
    </source>
</evidence>
<dbReference type="InterPro" id="IPR029063">
    <property type="entry name" value="SAM-dependent_MTases_sf"/>
</dbReference>
<keyword evidence="3" id="KW-0489">Methyltransferase</keyword>
<dbReference type="PANTHER" id="PTHR43861">
    <property type="entry name" value="TRANS-ACONITATE 2-METHYLTRANSFERASE-RELATED"/>
    <property type="match status" value="1"/>
</dbReference>
<sequence length="203" mass="22907">MSSKDFWDQRYNTDEFVYGIHPNDFLMSIMPKLKGKKRVLCLAEGEGRNAVFLAEQGFDVTALDISQVAVEKGQRLAKQRGVEVNWLVTDLADYSFERSGWDLIVAVFMHLPSELRQQVFHKIPASLSSGGAFIGEFYRKEQLQLNTGGPKDLDMLYCPELLQKEIQPLECCHLNVINREVIEGIGHTGMAAVVQIMAIKSDK</sequence>
<name>A0A5C8LXM4_9GAMM</name>
<comment type="caution">
    <text evidence="3">The sequence shown here is derived from an EMBL/GenBank/DDBJ whole genome shotgun (WGS) entry which is preliminary data.</text>
</comment>
<keyword evidence="4" id="KW-1185">Reference proteome</keyword>
<gene>
    <name evidence="3" type="ORF">FU839_03820</name>
</gene>
<dbReference type="RefSeq" id="WP_147903284.1">
    <property type="nucleotide sequence ID" value="NZ_BAAAGC010000017.1"/>
</dbReference>
<reference evidence="3 4" key="1">
    <citation type="submission" date="2019-08" db="EMBL/GenBank/DDBJ databases">
        <title>Draft genome analysis of Rheinheimera tangshanensis isolated from the roots of fresh rice plants (Oryza sativa).</title>
        <authorList>
            <person name="Yu Q."/>
            <person name="Qi Y."/>
            <person name="Zhang H."/>
            <person name="Pu J."/>
        </authorList>
    </citation>
    <scope>NUCLEOTIDE SEQUENCE [LARGE SCALE GENOMIC DNA]</scope>
    <source>
        <strain evidence="3 4">JA3-B52</strain>
    </source>
</reference>